<proteinExistence type="predicted"/>
<dbReference type="AlphaFoldDB" id="A0AAE0U4U6"/>
<feature type="domain" description="CTLH" evidence="2">
    <location>
        <begin position="102"/>
        <end position="159"/>
    </location>
</feature>
<organism evidence="3 4">
    <name type="scientific">Podospora didyma</name>
    <dbReference type="NCBI Taxonomy" id="330526"/>
    <lineage>
        <taxon>Eukaryota</taxon>
        <taxon>Fungi</taxon>
        <taxon>Dikarya</taxon>
        <taxon>Ascomycota</taxon>
        <taxon>Pezizomycotina</taxon>
        <taxon>Sordariomycetes</taxon>
        <taxon>Sordariomycetidae</taxon>
        <taxon>Sordariales</taxon>
        <taxon>Podosporaceae</taxon>
        <taxon>Podospora</taxon>
    </lineage>
</organism>
<evidence type="ECO:0000259" key="2">
    <source>
        <dbReference type="PROSITE" id="PS50897"/>
    </source>
</evidence>
<reference evidence="3" key="2">
    <citation type="submission" date="2023-06" db="EMBL/GenBank/DDBJ databases">
        <authorList>
            <consortium name="Lawrence Berkeley National Laboratory"/>
            <person name="Haridas S."/>
            <person name="Hensen N."/>
            <person name="Bonometti L."/>
            <person name="Westerberg I."/>
            <person name="Brannstrom I.O."/>
            <person name="Guillou S."/>
            <person name="Cros-Aarteil S."/>
            <person name="Calhoun S."/>
            <person name="Kuo A."/>
            <person name="Mondo S."/>
            <person name="Pangilinan J."/>
            <person name="Riley R."/>
            <person name="LaButti K."/>
            <person name="Andreopoulos B."/>
            <person name="Lipzen A."/>
            <person name="Chen C."/>
            <person name="Yanf M."/>
            <person name="Daum C."/>
            <person name="Ng V."/>
            <person name="Clum A."/>
            <person name="Steindorff A."/>
            <person name="Ohm R."/>
            <person name="Martin F."/>
            <person name="Silar P."/>
            <person name="Natvig D."/>
            <person name="Lalanne C."/>
            <person name="Gautier V."/>
            <person name="Ament-velasquez S.L."/>
            <person name="Kruys A."/>
            <person name="Hutchinson M.I."/>
            <person name="Powell A.J."/>
            <person name="Barry K."/>
            <person name="Miller A.N."/>
            <person name="Grigoriev I.V."/>
            <person name="Debuchy R."/>
            <person name="Gladieux P."/>
            <person name="Thoren M.H."/>
            <person name="Johannesson H."/>
        </authorList>
    </citation>
    <scope>NUCLEOTIDE SEQUENCE</scope>
    <source>
        <strain evidence="3">CBS 232.78</strain>
    </source>
</reference>
<dbReference type="PROSITE" id="PS50897">
    <property type="entry name" value="CTLH"/>
    <property type="match status" value="1"/>
</dbReference>
<evidence type="ECO:0000313" key="3">
    <source>
        <dbReference type="EMBL" id="KAK3391103.1"/>
    </source>
</evidence>
<name>A0AAE0U4U6_9PEZI</name>
<dbReference type="InterPro" id="IPR013144">
    <property type="entry name" value="CRA_dom"/>
</dbReference>
<dbReference type="SMART" id="SM00757">
    <property type="entry name" value="CRA"/>
    <property type="match status" value="1"/>
</dbReference>
<accession>A0AAE0U4U6</accession>
<dbReference type="InterPro" id="IPR006594">
    <property type="entry name" value="LisH"/>
</dbReference>
<gene>
    <name evidence="3" type="ORF">B0H63DRAFT_467266</name>
</gene>
<dbReference type="InterPro" id="IPR024964">
    <property type="entry name" value="CTLH/CRA"/>
</dbReference>
<dbReference type="SMART" id="SM00667">
    <property type="entry name" value="LisH"/>
    <property type="match status" value="1"/>
</dbReference>
<dbReference type="EMBL" id="JAULSW010000002">
    <property type="protein sequence ID" value="KAK3391103.1"/>
    <property type="molecule type" value="Genomic_DNA"/>
</dbReference>
<evidence type="ECO:0000313" key="4">
    <source>
        <dbReference type="Proteomes" id="UP001285441"/>
    </source>
</evidence>
<dbReference type="Proteomes" id="UP001285441">
    <property type="component" value="Unassembled WGS sequence"/>
</dbReference>
<sequence>MSSLNAALALDLSSLLDIGNSAEFRETIFAHLRATAASRMTSSASTATPLKHAFEARVADVKSPKSDINALILDYLTMEGYPKAAAKFSKEANLTPQQEDPSIRARQKIQQAIHTGNIDTAVSELNELDPEILDKDPQLHFSLLRLQLVELIRNSSGGDIQPALDFATNKLAPRAATNSEFLRDLEKTMALLIFPHDNLQPELAQLLHSDLRRNTAIKVNEAVLVRQTQRREAAIRHLVRMRAWAESSARSKKKDLPERIELGLNGDDNDFHDVIHANGHEPMITT</sequence>
<dbReference type="Pfam" id="PF08513">
    <property type="entry name" value="LisH"/>
    <property type="match status" value="1"/>
</dbReference>
<dbReference type="InterPro" id="IPR050618">
    <property type="entry name" value="Ubq-SigPath_Reg"/>
</dbReference>
<dbReference type="SMART" id="SM00668">
    <property type="entry name" value="CTLH"/>
    <property type="match status" value="1"/>
</dbReference>
<dbReference type="InterPro" id="IPR006595">
    <property type="entry name" value="CTLH_C"/>
</dbReference>
<comment type="caution">
    <text evidence="3">The sequence shown here is derived from an EMBL/GenBank/DDBJ whole genome shotgun (WGS) entry which is preliminary data.</text>
</comment>
<dbReference type="Pfam" id="PF10607">
    <property type="entry name" value="CTLH"/>
    <property type="match status" value="1"/>
</dbReference>
<protein>
    <submittedName>
        <fullName evidence="3">CTLH/CRA C-terminal to lish motif domain-containing protein</fullName>
    </submittedName>
</protein>
<comment type="function">
    <text evidence="1">Involved in the proteasome-dependent degradation of fructose-1,6-bisphosphatase.</text>
</comment>
<keyword evidence="4" id="KW-1185">Reference proteome</keyword>
<dbReference type="PROSITE" id="PS50896">
    <property type="entry name" value="LISH"/>
    <property type="match status" value="1"/>
</dbReference>
<dbReference type="PANTHER" id="PTHR12864">
    <property type="entry name" value="RAN BINDING PROTEIN 9-RELATED"/>
    <property type="match status" value="1"/>
</dbReference>
<reference evidence="3" key="1">
    <citation type="journal article" date="2023" name="Mol. Phylogenet. Evol.">
        <title>Genome-scale phylogeny and comparative genomics of the fungal order Sordariales.</title>
        <authorList>
            <person name="Hensen N."/>
            <person name="Bonometti L."/>
            <person name="Westerberg I."/>
            <person name="Brannstrom I.O."/>
            <person name="Guillou S."/>
            <person name="Cros-Aarteil S."/>
            <person name="Calhoun S."/>
            <person name="Haridas S."/>
            <person name="Kuo A."/>
            <person name="Mondo S."/>
            <person name="Pangilinan J."/>
            <person name="Riley R."/>
            <person name="LaButti K."/>
            <person name="Andreopoulos B."/>
            <person name="Lipzen A."/>
            <person name="Chen C."/>
            <person name="Yan M."/>
            <person name="Daum C."/>
            <person name="Ng V."/>
            <person name="Clum A."/>
            <person name="Steindorff A."/>
            <person name="Ohm R.A."/>
            <person name="Martin F."/>
            <person name="Silar P."/>
            <person name="Natvig D.O."/>
            <person name="Lalanne C."/>
            <person name="Gautier V."/>
            <person name="Ament-Velasquez S.L."/>
            <person name="Kruys A."/>
            <person name="Hutchinson M.I."/>
            <person name="Powell A.J."/>
            <person name="Barry K."/>
            <person name="Miller A.N."/>
            <person name="Grigoriev I.V."/>
            <person name="Debuchy R."/>
            <person name="Gladieux P."/>
            <person name="Hiltunen Thoren M."/>
            <person name="Johannesson H."/>
        </authorList>
    </citation>
    <scope>NUCLEOTIDE SEQUENCE</scope>
    <source>
        <strain evidence="3">CBS 232.78</strain>
    </source>
</reference>
<evidence type="ECO:0000256" key="1">
    <source>
        <dbReference type="ARBA" id="ARBA00002343"/>
    </source>
</evidence>